<evidence type="ECO:0000256" key="2">
    <source>
        <dbReference type="ARBA" id="ARBA00022801"/>
    </source>
</evidence>
<dbReference type="PRINTS" id="PR00719">
    <property type="entry name" value="LMWPTPASE"/>
</dbReference>
<feature type="coiled-coil region" evidence="5">
    <location>
        <begin position="129"/>
        <end position="156"/>
    </location>
</feature>
<dbReference type="PANTHER" id="PTHR11717:SF31">
    <property type="entry name" value="LOW MOLECULAR WEIGHT PROTEIN-TYROSINE-PHOSPHATASE ETP-RELATED"/>
    <property type="match status" value="1"/>
</dbReference>
<dbReference type="SUPFAM" id="SSF52788">
    <property type="entry name" value="Phosphotyrosine protein phosphatases I"/>
    <property type="match status" value="1"/>
</dbReference>
<evidence type="ECO:0000256" key="3">
    <source>
        <dbReference type="ARBA" id="ARBA00022912"/>
    </source>
</evidence>
<gene>
    <name evidence="7" type="ORF">SAMN05192551_102181</name>
</gene>
<evidence type="ECO:0000256" key="5">
    <source>
        <dbReference type="SAM" id="Coils"/>
    </source>
</evidence>
<dbReference type="InterPro" id="IPR017867">
    <property type="entry name" value="Tyr_phospatase_low_mol_wt"/>
</dbReference>
<keyword evidence="5" id="KW-0175">Coiled coil</keyword>
<reference evidence="8" key="1">
    <citation type="submission" date="2016-10" db="EMBL/GenBank/DDBJ databases">
        <authorList>
            <person name="Varghese N."/>
            <person name="Submissions S."/>
        </authorList>
    </citation>
    <scope>NUCLEOTIDE SEQUENCE [LARGE SCALE GENOMIC DNA]</scope>
    <source>
        <strain evidence="8">Z-7934</strain>
    </source>
</reference>
<dbReference type="InterPro" id="IPR036196">
    <property type="entry name" value="Ptyr_pPase_sf"/>
</dbReference>
<dbReference type="Proteomes" id="UP000199287">
    <property type="component" value="Unassembled WGS sequence"/>
</dbReference>
<feature type="domain" description="Phosphotyrosine protein phosphatase I" evidence="6">
    <location>
        <begin position="2"/>
        <end position="149"/>
    </location>
</feature>
<feature type="active site" description="Nucleophile" evidence="4">
    <location>
        <position position="8"/>
    </location>
</feature>
<dbReference type="InterPro" id="IPR023485">
    <property type="entry name" value="Ptyr_pPase"/>
</dbReference>
<dbReference type="EMBL" id="FOQA01000002">
    <property type="protein sequence ID" value="SFH68937.1"/>
    <property type="molecule type" value="Genomic_DNA"/>
</dbReference>
<dbReference type="CDD" id="cd16344">
    <property type="entry name" value="LMWPAP"/>
    <property type="match status" value="1"/>
</dbReference>
<evidence type="ECO:0000313" key="7">
    <source>
        <dbReference type="EMBL" id="SFH68937.1"/>
    </source>
</evidence>
<comment type="similarity">
    <text evidence="1">Belongs to the low molecular weight phosphotyrosine protein phosphatase family.</text>
</comment>
<dbReference type="PANTHER" id="PTHR11717">
    <property type="entry name" value="LOW MOLECULAR WEIGHT PROTEIN TYROSINE PHOSPHATASE"/>
    <property type="match status" value="1"/>
</dbReference>
<dbReference type="GO" id="GO:0004725">
    <property type="term" value="F:protein tyrosine phosphatase activity"/>
    <property type="evidence" value="ECO:0007669"/>
    <property type="project" value="InterPro"/>
</dbReference>
<dbReference type="RefSeq" id="WP_093370405.1">
    <property type="nucleotide sequence ID" value="NZ_FOQA01000002.1"/>
</dbReference>
<feature type="active site" evidence="4">
    <location>
        <position position="14"/>
    </location>
</feature>
<dbReference type="OrthoDB" id="9784339at2"/>
<keyword evidence="2" id="KW-0378">Hydrolase</keyword>
<dbReference type="InterPro" id="IPR050438">
    <property type="entry name" value="LMW_PTPase"/>
</dbReference>
<dbReference type="AlphaFoldDB" id="A0A1I3C316"/>
<name>A0A1I3C316_9FIRM</name>
<dbReference type="STRING" id="69895.SAMN05192551_102181"/>
<dbReference type="SMART" id="SM00226">
    <property type="entry name" value="LMWPc"/>
    <property type="match status" value="1"/>
</dbReference>
<protein>
    <submittedName>
        <fullName evidence="7">Protein-tyrosine phosphatase</fullName>
    </submittedName>
</protein>
<evidence type="ECO:0000313" key="8">
    <source>
        <dbReference type="Proteomes" id="UP000199287"/>
    </source>
</evidence>
<proteinExistence type="inferred from homology"/>
<keyword evidence="3" id="KW-0904">Protein phosphatase</keyword>
<evidence type="ECO:0000256" key="4">
    <source>
        <dbReference type="PIRSR" id="PIRSR617867-1"/>
    </source>
</evidence>
<feature type="active site" description="Proton donor" evidence="4">
    <location>
        <position position="123"/>
    </location>
</feature>
<accession>A0A1I3C316</accession>
<organism evidence="7 8">
    <name type="scientific">Tindallia magadiensis</name>
    <dbReference type="NCBI Taxonomy" id="69895"/>
    <lineage>
        <taxon>Bacteria</taxon>
        <taxon>Bacillati</taxon>
        <taxon>Bacillota</taxon>
        <taxon>Clostridia</taxon>
        <taxon>Peptostreptococcales</taxon>
        <taxon>Tindalliaceae</taxon>
        <taxon>Tindallia</taxon>
    </lineage>
</organism>
<keyword evidence="8" id="KW-1185">Reference proteome</keyword>
<dbReference type="Pfam" id="PF01451">
    <property type="entry name" value="LMWPc"/>
    <property type="match status" value="1"/>
</dbReference>
<evidence type="ECO:0000259" key="6">
    <source>
        <dbReference type="SMART" id="SM00226"/>
    </source>
</evidence>
<sequence>MKQVLFICTGNTCRSPMAEALTKEHLQKNPGLKEVWNVKSAGIFAADQERATYQSIKVMDERGVDLMGHKSQRLNSQLIDESDLVLAMTRNHKESVLLTEPRAEGKVFTLREYVQGEQEDIQDPFGQNEDAYRNTARELERLIRQLVKKWEEEMEE</sequence>
<evidence type="ECO:0000256" key="1">
    <source>
        <dbReference type="ARBA" id="ARBA00011063"/>
    </source>
</evidence>
<dbReference type="Gene3D" id="3.40.50.2300">
    <property type="match status" value="1"/>
</dbReference>